<organism evidence="2">
    <name type="scientific">Solanum lycopersicum</name>
    <name type="common">Tomato</name>
    <name type="synonym">Lycopersicon esculentum</name>
    <dbReference type="NCBI Taxonomy" id="4081"/>
    <lineage>
        <taxon>Eukaryota</taxon>
        <taxon>Viridiplantae</taxon>
        <taxon>Streptophyta</taxon>
        <taxon>Embryophyta</taxon>
        <taxon>Tracheophyta</taxon>
        <taxon>Spermatophyta</taxon>
        <taxon>Magnoliopsida</taxon>
        <taxon>eudicotyledons</taxon>
        <taxon>Gunneridae</taxon>
        <taxon>Pentapetalae</taxon>
        <taxon>asterids</taxon>
        <taxon>lamiids</taxon>
        <taxon>Solanales</taxon>
        <taxon>Solanaceae</taxon>
        <taxon>Solanoideae</taxon>
        <taxon>Solaneae</taxon>
        <taxon>Solanum</taxon>
        <taxon>Solanum subgen. Lycopersicon</taxon>
    </lineage>
</organism>
<dbReference type="Gramene" id="Solyc12g042270.2.1">
    <property type="protein sequence ID" value="Solyc12g042270.2.1"/>
    <property type="gene ID" value="Solyc12g042270.2"/>
</dbReference>
<evidence type="ECO:0000313" key="3">
    <source>
        <dbReference type="Proteomes" id="UP000004994"/>
    </source>
</evidence>
<dbReference type="Proteomes" id="UP000004994">
    <property type="component" value="Chromosome 12"/>
</dbReference>
<evidence type="ECO:0000313" key="2">
    <source>
        <dbReference type="EnsemblPlants" id="Solyc12g042270.2.1"/>
    </source>
</evidence>
<name>A0A3Q7J9D0_SOLLC</name>
<keyword evidence="3" id="KW-1185">Reference proteome</keyword>
<comment type="similarity">
    <text evidence="1">Belongs to the major facilitator superfamily. Phosphate:H(+) symporter (TC 2.A.1.9) family.</text>
</comment>
<dbReference type="InterPro" id="IPR036259">
    <property type="entry name" value="MFS_trans_sf"/>
</dbReference>
<evidence type="ECO:0000256" key="1">
    <source>
        <dbReference type="ARBA" id="ARBA00044504"/>
    </source>
</evidence>
<dbReference type="Gene3D" id="1.20.1250.20">
    <property type="entry name" value="MFS general substrate transporter like domains"/>
    <property type="match status" value="1"/>
</dbReference>
<reference evidence="2" key="2">
    <citation type="submission" date="2019-01" db="UniProtKB">
        <authorList>
            <consortium name="EnsemblPlants"/>
        </authorList>
    </citation>
    <scope>IDENTIFICATION</scope>
    <source>
        <strain evidence="2">cv. Heinz 1706</strain>
    </source>
</reference>
<accession>A0A3Q7J9D0</accession>
<dbReference type="EnsemblPlants" id="Solyc12g042270.2.1">
    <property type="protein sequence ID" value="Solyc12g042270.2.1"/>
    <property type="gene ID" value="Solyc12g042270.2"/>
</dbReference>
<reference evidence="2" key="1">
    <citation type="journal article" date="2012" name="Nature">
        <title>The tomato genome sequence provides insights into fleshy fruit evolution.</title>
        <authorList>
            <consortium name="Tomato Genome Consortium"/>
        </authorList>
    </citation>
    <scope>NUCLEOTIDE SEQUENCE [LARGE SCALE GENOMIC DNA]</scope>
    <source>
        <strain evidence="2">cv. Heinz 1706</strain>
    </source>
</reference>
<dbReference type="PaxDb" id="4081-Solyc12g042270.1.1"/>
<dbReference type="InParanoid" id="A0A3Q7J9D0"/>
<sequence length="139" mass="15476">MKRIVDCGSVDINSNPVLKSETGNCRACPFIFVVSGNEFCELLALFGIGGNLVTYLTMKLHEGNVLGARNVTTWLGTCHLTPLIGAVMADAYWGRYRTIACFSIIHFMVRFILHKRKKNSLFVAYSYSVISPFIPDSFS</sequence>
<protein>
    <submittedName>
        <fullName evidence="2">Uncharacterized protein</fullName>
    </submittedName>
</protein>
<dbReference type="AlphaFoldDB" id="A0A3Q7J9D0"/>
<proteinExistence type="inferred from homology"/>
<dbReference type="PANTHER" id="PTHR11654">
    <property type="entry name" value="OLIGOPEPTIDE TRANSPORTER-RELATED"/>
    <property type="match status" value="1"/>
</dbReference>
<dbReference type="OMA" id="CRACPFI"/>